<dbReference type="InterPro" id="IPR036388">
    <property type="entry name" value="WH-like_DNA-bd_sf"/>
</dbReference>
<dbReference type="Gene3D" id="3.40.1410.10">
    <property type="entry name" value="Chorismate lyase-like"/>
    <property type="match status" value="1"/>
</dbReference>
<accession>A0ABW5DT22</accession>
<dbReference type="PANTHER" id="PTHR44846">
    <property type="entry name" value="MANNOSYL-D-GLYCERATE TRANSPORT/METABOLISM SYSTEM REPRESSOR MNGR-RELATED"/>
    <property type="match status" value="1"/>
</dbReference>
<organism evidence="5 6">
    <name type="scientific">Lacibacterium aquatile</name>
    <dbReference type="NCBI Taxonomy" id="1168082"/>
    <lineage>
        <taxon>Bacteria</taxon>
        <taxon>Pseudomonadati</taxon>
        <taxon>Pseudomonadota</taxon>
        <taxon>Alphaproteobacteria</taxon>
        <taxon>Rhodospirillales</taxon>
        <taxon>Rhodospirillaceae</taxon>
    </lineage>
</organism>
<comment type="caution">
    <text evidence="5">The sequence shown here is derived from an EMBL/GenBank/DDBJ whole genome shotgun (WGS) entry which is preliminary data.</text>
</comment>
<dbReference type="InterPro" id="IPR000524">
    <property type="entry name" value="Tscrpt_reg_HTH_GntR"/>
</dbReference>
<proteinExistence type="predicted"/>
<gene>
    <name evidence="5" type="ORF">ACFSM5_09480</name>
</gene>
<protein>
    <submittedName>
        <fullName evidence="5">GntR family transcriptional regulator</fullName>
    </submittedName>
</protein>
<dbReference type="RefSeq" id="WP_379876088.1">
    <property type="nucleotide sequence ID" value="NZ_JBHUIP010000009.1"/>
</dbReference>
<dbReference type="EMBL" id="JBHUIP010000009">
    <property type="protein sequence ID" value="MFD2263116.1"/>
    <property type="molecule type" value="Genomic_DNA"/>
</dbReference>
<evidence type="ECO:0000313" key="5">
    <source>
        <dbReference type="EMBL" id="MFD2263116.1"/>
    </source>
</evidence>
<dbReference type="CDD" id="cd07377">
    <property type="entry name" value="WHTH_GntR"/>
    <property type="match status" value="1"/>
</dbReference>
<dbReference type="PRINTS" id="PR00035">
    <property type="entry name" value="HTHGNTR"/>
</dbReference>
<name>A0ABW5DT22_9PROT</name>
<dbReference type="Proteomes" id="UP001597295">
    <property type="component" value="Unassembled WGS sequence"/>
</dbReference>
<dbReference type="Pfam" id="PF07702">
    <property type="entry name" value="UTRA"/>
    <property type="match status" value="1"/>
</dbReference>
<keyword evidence="1" id="KW-0805">Transcription regulation</keyword>
<evidence type="ECO:0000256" key="3">
    <source>
        <dbReference type="ARBA" id="ARBA00023163"/>
    </source>
</evidence>
<dbReference type="InterPro" id="IPR011663">
    <property type="entry name" value="UTRA"/>
</dbReference>
<evidence type="ECO:0000259" key="4">
    <source>
        <dbReference type="PROSITE" id="PS50949"/>
    </source>
</evidence>
<evidence type="ECO:0000313" key="6">
    <source>
        <dbReference type="Proteomes" id="UP001597295"/>
    </source>
</evidence>
<sequence length="248" mass="27682">MSKDFVLDAKNPTPLYLQLADRLRHFIRAGEWRPGEAVPGERELAGLADVSRVTVRKAIEDLVRDGLLIQRQGAGTFVAGRFEQPLSILAGFSEDMQARGLRPGSKWLEKKLARPTPEEAMALALSPGERVVRLVRVRTADGKPLALERASVSERYLPSAEMVSVSLYEALKAQGYRAVRALQRLRADLASPEEARLLAIQPDSAILHIERRAFMSDGTPLEFTRSAYRADQYDFVAELRVDLSEDRV</sequence>
<dbReference type="SMART" id="SM00345">
    <property type="entry name" value="HTH_GNTR"/>
    <property type="match status" value="1"/>
</dbReference>
<dbReference type="Pfam" id="PF00392">
    <property type="entry name" value="GntR"/>
    <property type="match status" value="1"/>
</dbReference>
<dbReference type="SUPFAM" id="SSF46785">
    <property type="entry name" value="Winged helix' DNA-binding domain"/>
    <property type="match status" value="1"/>
</dbReference>
<dbReference type="PROSITE" id="PS50949">
    <property type="entry name" value="HTH_GNTR"/>
    <property type="match status" value="1"/>
</dbReference>
<feature type="domain" description="HTH gntR-type" evidence="4">
    <location>
        <begin position="13"/>
        <end position="81"/>
    </location>
</feature>
<dbReference type="InterPro" id="IPR036390">
    <property type="entry name" value="WH_DNA-bd_sf"/>
</dbReference>
<keyword evidence="2" id="KW-0238">DNA-binding</keyword>
<evidence type="ECO:0000256" key="1">
    <source>
        <dbReference type="ARBA" id="ARBA00023015"/>
    </source>
</evidence>
<evidence type="ECO:0000256" key="2">
    <source>
        <dbReference type="ARBA" id="ARBA00023125"/>
    </source>
</evidence>
<reference evidence="6" key="1">
    <citation type="journal article" date="2019" name="Int. J. Syst. Evol. Microbiol.">
        <title>The Global Catalogue of Microorganisms (GCM) 10K type strain sequencing project: providing services to taxonomists for standard genome sequencing and annotation.</title>
        <authorList>
            <consortium name="The Broad Institute Genomics Platform"/>
            <consortium name="The Broad Institute Genome Sequencing Center for Infectious Disease"/>
            <person name="Wu L."/>
            <person name="Ma J."/>
        </authorList>
    </citation>
    <scope>NUCLEOTIDE SEQUENCE [LARGE SCALE GENOMIC DNA]</scope>
    <source>
        <strain evidence="6">CGMCC 1.19062</strain>
    </source>
</reference>
<dbReference type="SMART" id="SM00866">
    <property type="entry name" value="UTRA"/>
    <property type="match status" value="1"/>
</dbReference>
<keyword evidence="6" id="KW-1185">Reference proteome</keyword>
<dbReference type="Gene3D" id="1.10.10.10">
    <property type="entry name" value="Winged helix-like DNA-binding domain superfamily/Winged helix DNA-binding domain"/>
    <property type="match status" value="1"/>
</dbReference>
<dbReference type="InterPro" id="IPR050679">
    <property type="entry name" value="Bact_HTH_transcr_reg"/>
</dbReference>
<dbReference type="PANTHER" id="PTHR44846:SF1">
    <property type="entry name" value="MANNOSYL-D-GLYCERATE TRANSPORT_METABOLISM SYSTEM REPRESSOR MNGR-RELATED"/>
    <property type="match status" value="1"/>
</dbReference>
<keyword evidence="3" id="KW-0804">Transcription</keyword>
<dbReference type="SUPFAM" id="SSF64288">
    <property type="entry name" value="Chorismate lyase-like"/>
    <property type="match status" value="1"/>
</dbReference>
<dbReference type="InterPro" id="IPR028978">
    <property type="entry name" value="Chorismate_lyase_/UTRA_dom_sf"/>
</dbReference>